<feature type="region of interest" description="Disordered" evidence="1">
    <location>
        <begin position="77"/>
        <end position="102"/>
    </location>
</feature>
<organism evidence="2 3">
    <name type="scientific">Oryza sativa subsp. japonica</name>
    <name type="common">Rice</name>
    <dbReference type="NCBI Taxonomy" id="39947"/>
    <lineage>
        <taxon>Eukaryota</taxon>
        <taxon>Viridiplantae</taxon>
        <taxon>Streptophyta</taxon>
        <taxon>Embryophyta</taxon>
        <taxon>Tracheophyta</taxon>
        <taxon>Spermatophyta</taxon>
        <taxon>Magnoliopsida</taxon>
        <taxon>Liliopsida</taxon>
        <taxon>Poales</taxon>
        <taxon>Poaceae</taxon>
        <taxon>BOP clade</taxon>
        <taxon>Oryzoideae</taxon>
        <taxon>Oryzeae</taxon>
        <taxon>Oryzinae</taxon>
        <taxon>Oryza</taxon>
        <taxon>Oryza sativa</taxon>
    </lineage>
</organism>
<name>A0A0P0XW24_ORYSJ</name>
<dbReference type="PaxDb" id="39947-A0A0P0XW24"/>
<reference evidence="2 3" key="2">
    <citation type="journal article" date="2013" name="Plant Cell Physiol.">
        <title>Rice Annotation Project Database (RAP-DB): an integrative and interactive database for rice genomics.</title>
        <authorList>
            <person name="Sakai H."/>
            <person name="Lee S.S."/>
            <person name="Tanaka T."/>
            <person name="Numa H."/>
            <person name="Kim J."/>
            <person name="Kawahara Y."/>
            <person name="Wakimoto H."/>
            <person name="Yang C.C."/>
            <person name="Iwamoto M."/>
            <person name="Abe T."/>
            <person name="Yamada Y."/>
            <person name="Muto A."/>
            <person name="Inokuchi H."/>
            <person name="Ikemura T."/>
            <person name="Matsumoto T."/>
            <person name="Sasaki T."/>
            <person name="Itoh T."/>
        </authorList>
    </citation>
    <scope>NUCLEOTIDE SEQUENCE [LARGE SCALE GENOMIC DNA]</scope>
    <source>
        <strain evidence="3">cv. Nipponbare</strain>
    </source>
</reference>
<proteinExistence type="predicted"/>
<sequence>MYLPDDEEGIAVHVVALHPGVVVLEDELHEAAVGAVDDGAAHPGGAAQRPLREVERVDAPDAVRVGEPQRRLWRCEGQPVQRRAAPPVDRHRRRAPQQVRLRHVDRRVPERSLWVRPRRSGTQVPPDGASLVHGEGLVELVLGRVGERAGPPPELE</sequence>
<reference evidence="2 3" key="3">
    <citation type="journal article" date="2013" name="Rice">
        <title>Improvement of the Oryza sativa Nipponbare reference genome using next generation sequence and optical map data.</title>
        <authorList>
            <person name="Kawahara Y."/>
            <person name="de la Bastide M."/>
            <person name="Hamilton J.P."/>
            <person name="Kanamori H."/>
            <person name="McCombie W.R."/>
            <person name="Ouyang S."/>
            <person name="Schwartz D.C."/>
            <person name="Tanaka T."/>
            <person name="Wu J."/>
            <person name="Zhou S."/>
            <person name="Childs K.L."/>
            <person name="Davidson R.M."/>
            <person name="Lin H."/>
            <person name="Quesada-Ocampo L."/>
            <person name="Vaillancourt B."/>
            <person name="Sakai H."/>
            <person name="Lee S.S."/>
            <person name="Kim J."/>
            <person name="Numa H."/>
            <person name="Itoh T."/>
            <person name="Buell C.R."/>
            <person name="Matsumoto T."/>
        </authorList>
    </citation>
    <scope>NUCLEOTIDE SEQUENCE [LARGE SCALE GENOMIC DNA]</scope>
    <source>
        <strain evidence="3">cv. Nipponbare</strain>
    </source>
</reference>
<keyword evidence="3" id="KW-1185">Reference proteome</keyword>
<gene>
    <name evidence="2" type="ordered locus">Os10g0508050</name>
    <name evidence="2" type="ORF">OSNPB_100508050</name>
</gene>
<reference evidence="3" key="1">
    <citation type="journal article" date="2005" name="Nature">
        <title>The map-based sequence of the rice genome.</title>
        <authorList>
            <consortium name="International rice genome sequencing project (IRGSP)"/>
            <person name="Matsumoto T."/>
            <person name="Wu J."/>
            <person name="Kanamori H."/>
            <person name="Katayose Y."/>
            <person name="Fujisawa M."/>
            <person name="Namiki N."/>
            <person name="Mizuno H."/>
            <person name="Yamamoto K."/>
            <person name="Antonio B.A."/>
            <person name="Baba T."/>
            <person name="Sakata K."/>
            <person name="Nagamura Y."/>
            <person name="Aoki H."/>
            <person name="Arikawa K."/>
            <person name="Arita K."/>
            <person name="Bito T."/>
            <person name="Chiden Y."/>
            <person name="Fujitsuka N."/>
            <person name="Fukunaka R."/>
            <person name="Hamada M."/>
            <person name="Harada C."/>
            <person name="Hayashi A."/>
            <person name="Hijishita S."/>
            <person name="Honda M."/>
            <person name="Hosokawa S."/>
            <person name="Ichikawa Y."/>
            <person name="Idonuma A."/>
            <person name="Iijima M."/>
            <person name="Ikeda M."/>
            <person name="Ikeno M."/>
            <person name="Ito K."/>
            <person name="Ito S."/>
            <person name="Ito T."/>
            <person name="Ito Y."/>
            <person name="Ito Y."/>
            <person name="Iwabuchi A."/>
            <person name="Kamiya K."/>
            <person name="Karasawa W."/>
            <person name="Kurita K."/>
            <person name="Katagiri S."/>
            <person name="Kikuta A."/>
            <person name="Kobayashi H."/>
            <person name="Kobayashi N."/>
            <person name="Machita K."/>
            <person name="Maehara T."/>
            <person name="Masukawa M."/>
            <person name="Mizubayashi T."/>
            <person name="Mukai Y."/>
            <person name="Nagasaki H."/>
            <person name="Nagata Y."/>
            <person name="Naito S."/>
            <person name="Nakashima M."/>
            <person name="Nakama Y."/>
            <person name="Nakamichi Y."/>
            <person name="Nakamura M."/>
            <person name="Meguro A."/>
            <person name="Negishi M."/>
            <person name="Ohta I."/>
            <person name="Ohta T."/>
            <person name="Okamoto M."/>
            <person name="Ono N."/>
            <person name="Saji S."/>
            <person name="Sakaguchi M."/>
            <person name="Sakai K."/>
            <person name="Shibata M."/>
            <person name="Shimokawa T."/>
            <person name="Song J."/>
            <person name="Takazaki Y."/>
            <person name="Terasawa K."/>
            <person name="Tsugane M."/>
            <person name="Tsuji K."/>
            <person name="Ueda S."/>
            <person name="Waki K."/>
            <person name="Yamagata H."/>
            <person name="Yamamoto M."/>
            <person name="Yamamoto S."/>
            <person name="Yamane H."/>
            <person name="Yoshiki S."/>
            <person name="Yoshihara R."/>
            <person name="Yukawa K."/>
            <person name="Zhong H."/>
            <person name="Yano M."/>
            <person name="Yuan Q."/>
            <person name="Ouyang S."/>
            <person name="Liu J."/>
            <person name="Jones K.M."/>
            <person name="Gansberger K."/>
            <person name="Moffat K."/>
            <person name="Hill J."/>
            <person name="Bera J."/>
            <person name="Fadrosh D."/>
            <person name="Jin S."/>
            <person name="Johri S."/>
            <person name="Kim M."/>
            <person name="Overton L."/>
            <person name="Reardon M."/>
            <person name="Tsitrin T."/>
            <person name="Vuong H."/>
            <person name="Weaver B."/>
            <person name="Ciecko A."/>
            <person name="Tallon L."/>
            <person name="Jackson J."/>
            <person name="Pai G."/>
            <person name="Aken S.V."/>
            <person name="Utterback T."/>
            <person name="Reidmuller S."/>
            <person name="Feldblyum T."/>
            <person name="Hsiao J."/>
            <person name="Zismann V."/>
            <person name="Iobst S."/>
            <person name="de Vazeille A.R."/>
            <person name="Buell C.R."/>
            <person name="Ying K."/>
            <person name="Li Y."/>
            <person name="Lu T."/>
            <person name="Huang Y."/>
            <person name="Zhao Q."/>
            <person name="Feng Q."/>
            <person name="Zhang L."/>
            <person name="Zhu J."/>
            <person name="Weng Q."/>
            <person name="Mu J."/>
            <person name="Lu Y."/>
            <person name="Fan D."/>
            <person name="Liu Y."/>
            <person name="Guan J."/>
            <person name="Zhang Y."/>
            <person name="Yu S."/>
            <person name="Liu X."/>
            <person name="Zhang Y."/>
            <person name="Hong G."/>
            <person name="Han B."/>
            <person name="Choisne N."/>
            <person name="Demange N."/>
            <person name="Orjeda G."/>
            <person name="Samain S."/>
            <person name="Cattolico L."/>
            <person name="Pelletier E."/>
            <person name="Couloux A."/>
            <person name="Segurens B."/>
            <person name="Wincker P."/>
            <person name="D'Hont A."/>
            <person name="Scarpelli C."/>
            <person name="Weissenbach J."/>
            <person name="Salanoubat M."/>
            <person name="Quetier F."/>
            <person name="Yu Y."/>
            <person name="Kim H.R."/>
            <person name="Rambo T."/>
            <person name="Currie J."/>
            <person name="Collura K."/>
            <person name="Luo M."/>
            <person name="Yang T."/>
            <person name="Ammiraju J.S.S."/>
            <person name="Engler F."/>
            <person name="Soderlund C."/>
            <person name="Wing R.A."/>
            <person name="Palmer L.E."/>
            <person name="de la Bastide M."/>
            <person name="Spiegel L."/>
            <person name="Nascimento L."/>
            <person name="Zutavern T."/>
            <person name="O'Shaughnessy A."/>
            <person name="Dike S."/>
            <person name="Dedhia N."/>
            <person name="Preston R."/>
            <person name="Balija V."/>
            <person name="McCombie W.R."/>
            <person name="Chow T."/>
            <person name="Chen H."/>
            <person name="Chung M."/>
            <person name="Chen C."/>
            <person name="Shaw J."/>
            <person name="Wu H."/>
            <person name="Hsiao K."/>
            <person name="Chao Y."/>
            <person name="Chu M."/>
            <person name="Cheng C."/>
            <person name="Hour A."/>
            <person name="Lee P."/>
            <person name="Lin S."/>
            <person name="Lin Y."/>
            <person name="Liou J."/>
            <person name="Liu S."/>
            <person name="Hsing Y."/>
            <person name="Raghuvanshi S."/>
            <person name="Mohanty A."/>
            <person name="Bharti A.K."/>
            <person name="Gaur A."/>
            <person name="Gupta V."/>
            <person name="Kumar D."/>
            <person name="Ravi V."/>
            <person name="Vij S."/>
            <person name="Kapur A."/>
            <person name="Khurana P."/>
            <person name="Khurana P."/>
            <person name="Khurana J.P."/>
            <person name="Tyagi A.K."/>
            <person name="Gaikwad K."/>
            <person name="Singh A."/>
            <person name="Dalal V."/>
            <person name="Srivastava S."/>
            <person name="Dixit A."/>
            <person name="Pal A.K."/>
            <person name="Ghazi I.A."/>
            <person name="Yadav M."/>
            <person name="Pandit A."/>
            <person name="Bhargava A."/>
            <person name="Sureshbabu K."/>
            <person name="Batra K."/>
            <person name="Sharma T.R."/>
            <person name="Mohapatra T."/>
            <person name="Singh N.K."/>
            <person name="Messing J."/>
            <person name="Nelson A.B."/>
            <person name="Fuks G."/>
            <person name="Kavchok S."/>
            <person name="Keizer G."/>
            <person name="Linton E."/>
            <person name="Llaca V."/>
            <person name="Song R."/>
            <person name="Tanyolac B."/>
            <person name="Young S."/>
            <person name="Ho-Il K."/>
            <person name="Hahn J.H."/>
            <person name="Sangsakoo G."/>
            <person name="Vanavichit A."/>
            <person name="de Mattos Luiz.A.T."/>
            <person name="Zimmer P.D."/>
            <person name="Malone G."/>
            <person name="Dellagostin O."/>
            <person name="de Oliveira A.C."/>
            <person name="Bevan M."/>
            <person name="Bancroft I."/>
            <person name="Minx P."/>
            <person name="Cordum H."/>
            <person name="Wilson R."/>
            <person name="Cheng Z."/>
            <person name="Jin W."/>
            <person name="Jiang J."/>
            <person name="Leong S.A."/>
            <person name="Iwama H."/>
            <person name="Gojobori T."/>
            <person name="Itoh T."/>
            <person name="Niimura Y."/>
            <person name="Fujii Y."/>
            <person name="Habara T."/>
            <person name="Sakai H."/>
            <person name="Sato Y."/>
            <person name="Wilson G."/>
            <person name="Kumar K."/>
            <person name="McCouch S."/>
            <person name="Juretic N."/>
            <person name="Hoen D."/>
            <person name="Wright S."/>
            <person name="Bruskiewich R."/>
            <person name="Bureau T."/>
            <person name="Miyao A."/>
            <person name="Hirochika H."/>
            <person name="Nishikawa T."/>
            <person name="Kadowaki K."/>
            <person name="Sugiura M."/>
            <person name="Burr B."/>
            <person name="Sasaki T."/>
        </authorList>
    </citation>
    <scope>NUCLEOTIDE SEQUENCE [LARGE SCALE GENOMIC DNA]</scope>
    <source>
        <strain evidence="3">cv. Nipponbare</strain>
    </source>
</reference>
<evidence type="ECO:0000313" key="2">
    <source>
        <dbReference type="EMBL" id="BAT11591.1"/>
    </source>
</evidence>
<dbReference type="AlphaFoldDB" id="A0A0P0XW24"/>
<protein>
    <submittedName>
        <fullName evidence="2">Os10g0508050 protein</fullName>
    </submittedName>
</protein>
<evidence type="ECO:0000313" key="3">
    <source>
        <dbReference type="Proteomes" id="UP000059680"/>
    </source>
</evidence>
<evidence type="ECO:0000256" key="1">
    <source>
        <dbReference type="SAM" id="MobiDB-lite"/>
    </source>
</evidence>
<dbReference type="EMBL" id="AP014966">
    <property type="protein sequence ID" value="BAT11591.1"/>
    <property type="molecule type" value="Genomic_DNA"/>
</dbReference>
<dbReference type="Gramene" id="Os10t0508050-00">
    <property type="protein sequence ID" value="Os10t0508050-00"/>
    <property type="gene ID" value="Os10g0508050"/>
</dbReference>
<feature type="compositionally biased region" description="Basic residues" evidence="1">
    <location>
        <begin position="90"/>
        <end position="102"/>
    </location>
</feature>
<accession>A0A0P0XW24</accession>
<dbReference type="Proteomes" id="UP000059680">
    <property type="component" value="Chromosome 10"/>
</dbReference>
<dbReference type="InParanoid" id="A0A0P0XW24"/>